<comment type="caution">
    <text evidence="1">The sequence shown here is derived from an EMBL/GenBank/DDBJ whole genome shotgun (WGS) entry which is preliminary data.</text>
</comment>
<accession>A0AAW0KCI9</accession>
<keyword evidence="2" id="KW-1185">Reference proteome</keyword>
<dbReference type="EMBL" id="PKMF04000355">
    <property type="protein sequence ID" value="KAK7836371.1"/>
    <property type="molecule type" value="Genomic_DNA"/>
</dbReference>
<dbReference type="GO" id="GO:0005770">
    <property type="term" value="C:late endosome"/>
    <property type="evidence" value="ECO:0007669"/>
    <property type="project" value="TreeGrafter"/>
</dbReference>
<gene>
    <name evidence="1" type="primary">VPS35B_3</name>
    <name evidence="1" type="ORF">CFP56_022700</name>
</gene>
<dbReference type="Pfam" id="PF03635">
    <property type="entry name" value="Vps35"/>
    <property type="match status" value="1"/>
</dbReference>
<reference evidence="1 2" key="1">
    <citation type="journal article" date="2018" name="Sci. Data">
        <title>The draft genome sequence of cork oak.</title>
        <authorList>
            <person name="Ramos A.M."/>
            <person name="Usie A."/>
            <person name="Barbosa P."/>
            <person name="Barros P.M."/>
            <person name="Capote T."/>
            <person name="Chaves I."/>
            <person name="Simoes F."/>
            <person name="Abreu I."/>
            <person name="Carrasquinho I."/>
            <person name="Faro C."/>
            <person name="Guimaraes J.B."/>
            <person name="Mendonca D."/>
            <person name="Nobrega F."/>
            <person name="Rodrigues L."/>
            <person name="Saibo N.J.M."/>
            <person name="Varela M.C."/>
            <person name="Egas C."/>
            <person name="Matos J."/>
            <person name="Miguel C.M."/>
            <person name="Oliveira M.M."/>
            <person name="Ricardo C.P."/>
            <person name="Goncalves S."/>
        </authorList>
    </citation>
    <scope>NUCLEOTIDE SEQUENCE [LARGE SCALE GENOMIC DNA]</scope>
    <source>
        <strain evidence="2">cv. HL8</strain>
    </source>
</reference>
<dbReference type="GO" id="GO:0042147">
    <property type="term" value="P:retrograde transport, endosome to Golgi"/>
    <property type="evidence" value="ECO:0007669"/>
    <property type="project" value="InterPro"/>
</dbReference>
<dbReference type="Proteomes" id="UP000237347">
    <property type="component" value="Unassembled WGS sequence"/>
</dbReference>
<dbReference type="GO" id="GO:0006886">
    <property type="term" value="P:intracellular protein transport"/>
    <property type="evidence" value="ECO:0007669"/>
    <property type="project" value="TreeGrafter"/>
</dbReference>
<dbReference type="AlphaFoldDB" id="A0AAW0KCI9"/>
<evidence type="ECO:0000313" key="2">
    <source>
        <dbReference type="Proteomes" id="UP000237347"/>
    </source>
</evidence>
<sequence length="250" mass="28528">MSGMTGIVDYAHYDDMKYAVFTQMHSSLVQRLSLEKVIEVSTTHINSFLSSFLKQNHNPQVEVLFELIKGLIKDLDGTAADELDEEDFNKEQNSVAQLIHVLYNDDPEELLKLIRQLQGQDGDVAGEEVLATPKKIFQILNEFLYKSRLYSIHDICIKAASKALAVSQAKASLKNEEHIRSNLARSRSQKRSRHGSLEMCTKSHFLDFAKTLSQFDFSSLSPRFSFLLVLFSLEMVNYTRTNTHRFSSLD</sequence>
<organism evidence="1 2">
    <name type="scientific">Quercus suber</name>
    <name type="common">Cork oak</name>
    <dbReference type="NCBI Taxonomy" id="58331"/>
    <lineage>
        <taxon>Eukaryota</taxon>
        <taxon>Viridiplantae</taxon>
        <taxon>Streptophyta</taxon>
        <taxon>Embryophyta</taxon>
        <taxon>Tracheophyta</taxon>
        <taxon>Spermatophyta</taxon>
        <taxon>Magnoliopsida</taxon>
        <taxon>eudicotyledons</taxon>
        <taxon>Gunneridae</taxon>
        <taxon>Pentapetalae</taxon>
        <taxon>rosids</taxon>
        <taxon>fabids</taxon>
        <taxon>Fagales</taxon>
        <taxon>Fagaceae</taxon>
        <taxon>Quercus</taxon>
    </lineage>
</organism>
<dbReference type="InterPro" id="IPR005378">
    <property type="entry name" value="Vps35"/>
</dbReference>
<name>A0AAW0KCI9_QUESU</name>
<protein>
    <submittedName>
        <fullName evidence="1">Vacuolar protein sorting-associated protein 35b</fullName>
    </submittedName>
</protein>
<dbReference type="PANTHER" id="PTHR11099">
    <property type="entry name" value="VACUOLAR SORTING PROTEIN 35"/>
    <property type="match status" value="1"/>
</dbReference>
<evidence type="ECO:0000313" key="1">
    <source>
        <dbReference type="EMBL" id="KAK7836371.1"/>
    </source>
</evidence>
<dbReference type="GO" id="GO:0005829">
    <property type="term" value="C:cytosol"/>
    <property type="evidence" value="ECO:0007669"/>
    <property type="project" value="GOC"/>
</dbReference>
<proteinExistence type="predicted"/>
<dbReference type="GO" id="GO:0030906">
    <property type="term" value="C:retromer, cargo-selective complex"/>
    <property type="evidence" value="ECO:0007669"/>
    <property type="project" value="InterPro"/>
</dbReference>
<dbReference type="PANTHER" id="PTHR11099:SF6">
    <property type="entry name" value="VACUOLAR PROTEIN SORTING-ASSOCIATED PROTEIN 35B"/>
    <property type="match status" value="1"/>
</dbReference>